<proteinExistence type="predicted"/>
<reference evidence="1" key="2">
    <citation type="submission" date="2023-06" db="EMBL/GenBank/DDBJ databases">
        <authorList>
            <consortium name="Lawrence Berkeley National Laboratory"/>
            <person name="Haridas S."/>
            <person name="Hensen N."/>
            <person name="Bonometti L."/>
            <person name="Westerberg I."/>
            <person name="Brannstrom I.O."/>
            <person name="Guillou S."/>
            <person name="Cros-Aarteil S."/>
            <person name="Calhoun S."/>
            <person name="Kuo A."/>
            <person name="Mondo S."/>
            <person name="Pangilinan J."/>
            <person name="Riley R."/>
            <person name="Labutti K."/>
            <person name="Andreopoulos B."/>
            <person name="Lipzen A."/>
            <person name="Chen C."/>
            <person name="Yanf M."/>
            <person name="Daum C."/>
            <person name="Ng V."/>
            <person name="Clum A."/>
            <person name="Steindorff A."/>
            <person name="Ohm R."/>
            <person name="Martin F."/>
            <person name="Silar P."/>
            <person name="Natvig D."/>
            <person name="Lalanne C."/>
            <person name="Gautier V."/>
            <person name="Ament-Velasquez S.L."/>
            <person name="Kruys A."/>
            <person name="Hutchinson M.I."/>
            <person name="Powell A.J."/>
            <person name="Barry K."/>
            <person name="Miller A.N."/>
            <person name="Grigoriev I.V."/>
            <person name="Debuchy R."/>
            <person name="Gladieux P."/>
            <person name="Thoren M.H."/>
            <person name="Johannesson H."/>
        </authorList>
    </citation>
    <scope>NUCLEOTIDE SEQUENCE</scope>
    <source>
        <strain evidence="1">CBS 118394</strain>
    </source>
</reference>
<dbReference type="AlphaFoldDB" id="A0AAE0M1F7"/>
<evidence type="ECO:0000313" key="1">
    <source>
        <dbReference type="EMBL" id="KAK3315721.1"/>
    </source>
</evidence>
<accession>A0AAE0M1F7</accession>
<comment type="caution">
    <text evidence="1">The sequence shown here is derived from an EMBL/GenBank/DDBJ whole genome shotgun (WGS) entry which is preliminary data.</text>
</comment>
<name>A0AAE0M1F7_9PEZI</name>
<reference evidence="1" key="1">
    <citation type="journal article" date="2023" name="Mol. Phylogenet. Evol.">
        <title>Genome-scale phylogeny and comparative genomics of the fungal order Sordariales.</title>
        <authorList>
            <person name="Hensen N."/>
            <person name="Bonometti L."/>
            <person name="Westerberg I."/>
            <person name="Brannstrom I.O."/>
            <person name="Guillou S."/>
            <person name="Cros-Aarteil S."/>
            <person name="Calhoun S."/>
            <person name="Haridas S."/>
            <person name="Kuo A."/>
            <person name="Mondo S."/>
            <person name="Pangilinan J."/>
            <person name="Riley R."/>
            <person name="LaButti K."/>
            <person name="Andreopoulos B."/>
            <person name="Lipzen A."/>
            <person name="Chen C."/>
            <person name="Yan M."/>
            <person name="Daum C."/>
            <person name="Ng V."/>
            <person name="Clum A."/>
            <person name="Steindorff A."/>
            <person name="Ohm R.A."/>
            <person name="Martin F."/>
            <person name="Silar P."/>
            <person name="Natvig D.O."/>
            <person name="Lalanne C."/>
            <person name="Gautier V."/>
            <person name="Ament-Velasquez S.L."/>
            <person name="Kruys A."/>
            <person name="Hutchinson M.I."/>
            <person name="Powell A.J."/>
            <person name="Barry K."/>
            <person name="Miller A.N."/>
            <person name="Grigoriev I.V."/>
            <person name="Debuchy R."/>
            <person name="Gladieux P."/>
            <person name="Hiltunen Thoren M."/>
            <person name="Johannesson H."/>
        </authorList>
    </citation>
    <scope>NUCLEOTIDE SEQUENCE</scope>
    <source>
        <strain evidence="1">CBS 118394</strain>
    </source>
</reference>
<sequence length="152" mass="17632">MTFPFNLAQSKVSISYPAVLSQKTKPQIITPTLRPAKRSDIEYRNIKRAFEKQWLHQGKRAKIKAIHILSEAELAQSYPGQLFQRYLNTFEEGSYQRYFHRDGYVRVTFHGTQRACSIGDEAWSLDPCHNTECNVCGILRNSFQIKHADKQP</sequence>
<evidence type="ECO:0000313" key="2">
    <source>
        <dbReference type="Proteomes" id="UP001283341"/>
    </source>
</evidence>
<dbReference type="Gene3D" id="3.90.228.10">
    <property type="match status" value="1"/>
</dbReference>
<keyword evidence="2" id="KW-1185">Reference proteome</keyword>
<gene>
    <name evidence="1" type="ORF">B0H66DRAFT_270041</name>
</gene>
<dbReference type="Proteomes" id="UP001283341">
    <property type="component" value="Unassembled WGS sequence"/>
</dbReference>
<dbReference type="EMBL" id="JAUEDM010000005">
    <property type="protein sequence ID" value="KAK3315721.1"/>
    <property type="molecule type" value="Genomic_DNA"/>
</dbReference>
<organism evidence="1 2">
    <name type="scientific">Apodospora peruviana</name>
    <dbReference type="NCBI Taxonomy" id="516989"/>
    <lineage>
        <taxon>Eukaryota</taxon>
        <taxon>Fungi</taxon>
        <taxon>Dikarya</taxon>
        <taxon>Ascomycota</taxon>
        <taxon>Pezizomycotina</taxon>
        <taxon>Sordariomycetes</taxon>
        <taxon>Sordariomycetidae</taxon>
        <taxon>Sordariales</taxon>
        <taxon>Lasiosphaeriaceae</taxon>
        <taxon>Apodospora</taxon>
    </lineage>
</organism>
<protein>
    <submittedName>
        <fullName evidence="1">Uncharacterized protein</fullName>
    </submittedName>
</protein>